<dbReference type="EMBL" id="KI630716">
    <property type="protein sequence ID" value="EYU34172.1"/>
    <property type="molecule type" value="Genomic_DNA"/>
</dbReference>
<dbReference type="InterPro" id="IPR001245">
    <property type="entry name" value="Ser-Thr/Tyr_kinase_cat_dom"/>
</dbReference>
<dbReference type="Proteomes" id="UP000030748">
    <property type="component" value="Unassembled WGS sequence"/>
</dbReference>
<name>A0A022R0E8_ERYGU</name>
<evidence type="ECO:0000256" key="8">
    <source>
        <dbReference type="ARBA" id="ARBA00022777"/>
    </source>
</evidence>
<evidence type="ECO:0000256" key="14">
    <source>
        <dbReference type="ARBA" id="ARBA00047558"/>
    </source>
</evidence>
<dbReference type="GO" id="GO:0006955">
    <property type="term" value="P:immune response"/>
    <property type="evidence" value="ECO:0000318"/>
    <property type="project" value="GO_Central"/>
</dbReference>
<keyword evidence="8" id="KW-0418">Kinase</keyword>
<dbReference type="PANTHER" id="PTHR27002:SF1073">
    <property type="entry name" value="CYSTEINE-RICH RECEPTOR-LIKE PROTEIN KINASE 29"/>
    <property type="match status" value="1"/>
</dbReference>
<evidence type="ECO:0000256" key="12">
    <source>
        <dbReference type="ARBA" id="ARBA00023170"/>
    </source>
</evidence>
<evidence type="ECO:0000259" key="16">
    <source>
        <dbReference type="PROSITE" id="PS50011"/>
    </source>
</evidence>
<evidence type="ECO:0000256" key="6">
    <source>
        <dbReference type="ARBA" id="ARBA00022737"/>
    </source>
</evidence>
<keyword evidence="3" id="KW-0808">Transferase</keyword>
<evidence type="ECO:0000256" key="4">
    <source>
        <dbReference type="ARBA" id="ARBA00022692"/>
    </source>
</evidence>
<keyword evidence="7" id="KW-0547">Nucleotide-binding</keyword>
<gene>
    <name evidence="17" type="ORF">MIMGU_mgv1a025876mg</name>
</gene>
<dbReference type="CDD" id="cd14066">
    <property type="entry name" value="STKc_IRAK"/>
    <property type="match status" value="1"/>
</dbReference>
<dbReference type="PROSITE" id="PS00108">
    <property type="entry name" value="PROTEIN_KINASE_ST"/>
    <property type="match status" value="1"/>
</dbReference>
<dbReference type="STRING" id="4155.A0A022R0E8"/>
<comment type="subcellular location">
    <subcellularLocation>
        <location evidence="1">Membrane</location>
        <topology evidence="1">Single-pass membrane protein</topology>
    </subcellularLocation>
</comment>
<dbReference type="Gene3D" id="1.10.510.10">
    <property type="entry name" value="Transferase(Phosphotransferase) domain 1"/>
    <property type="match status" value="1"/>
</dbReference>
<keyword evidence="9" id="KW-0067">ATP-binding</keyword>
<keyword evidence="12" id="KW-0675">Receptor</keyword>
<evidence type="ECO:0000256" key="2">
    <source>
        <dbReference type="ARBA" id="ARBA00022527"/>
    </source>
</evidence>
<dbReference type="eggNOG" id="ENOG502QWDY">
    <property type="taxonomic scope" value="Eukaryota"/>
</dbReference>
<evidence type="ECO:0000256" key="5">
    <source>
        <dbReference type="ARBA" id="ARBA00022729"/>
    </source>
</evidence>
<keyword evidence="13" id="KW-0325">Glycoprotein</keyword>
<comment type="catalytic activity">
    <reaction evidence="14">
        <text>L-seryl-[protein] + ATP = O-phospho-L-seryl-[protein] + ADP + H(+)</text>
        <dbReference type="Rhea" id="RHEA:17989"/>
        <dbReference type="Rhea" id="RHEA-COMP:9863"/>
        <dbReference type="Rhea" id="RHEA-COMP:11604"/>
        <dbReference type="ChEBI" id="CHEBI:15378"/>
        <dbReference type="ChEBI" id="CHEBI:29999"/>
        <dbReference type="ChEBI" id="CHEBI:30616"/>
        <dbReference type="ChEBI" id="CHEBI:83421"/>
        <dbReference type="ChEBI" id="CHEBI:456216"/>
    </reaction>
</comment>
<evidence type="ECO:0000256" key="10">
    <source>
        <dbReference type="ARBA" id="ARBA00022989"/>
    </source>
</evidence>
<evidence type="ECO:0000256" key="1">
    <source>
        <dbReference type="ARBA" id="ARBA00004167"/>
    </source>
</evidence>
<dbReference type="InterPro" id="IPR000719">
    <property type="entry name" value="Prot_kinase_dom"/>
</dbReference>
<evidence type="ECO:0000256" key="15">
    <source>
        <dbReference type="ARBA" id="ARBA00047951"/>
    </source>
</evidence>
<evidence type="ECO:0000313" key="17">
    <source>
        <dbReference type="EMBL" id="EYU34172.1"/>
    </source>
</evidence>
<keyword evidence="2" id="KW-0723">Serine/threonine-protein kinase</keyword>
<dbReference type="Pfam" id="PF07714">
    <property type="entry name" value="PK_Tyr_Ser-Thr"/>
    <property type="match status" value="1"/>
</dbReference>
<dbReference type="SMART" id="SM00220">
    <property type="entry name" value="S_TKc"/>
    <property type="match status" value="1"/>
</dbReference>
<dbReference type="GO" id="GO:0007165">
    <property type="term" value="P:signal transduction"/>
    <property type="evidence" value="ECO:0000318"/>
    <property type="project" value="GO_Central"/>
</dbReference>
<keyword evidence="18" id="KW-1185">Reference proteome</keyword>
<evidence type="ECO:0000256" key="3">
    <source>
        <dbReference type="ARBA" id="ARBA00022679"/>
    </source>
</evidence>
<dbReference type="GO" id="GO:0004674">
    <property type="term" value="F:protein serine/threonine kinase activity"/>
    <property type="evidence" value="ECO:0000318"/>
    <property type="project" value="GO_Central"/>
</dbReference>
<evidence type="ECO:0000256" key="9">
    <source>
        <dbReference type="ARBA" id="ARBA00022840"/>
    </source>
</evidence>
<proteinExistence type="predicted"/>
<dbReference type="GO" id="GO:0005886">
    <property type="term" value="C:plasma membrane"/>
    <property type="evidence" value="ECO:0000318"/>
    <property type="project" value="GO_Central"/>
</dbReference>
<evidence type="ECO:0000313" key="18">
    <source>
        <dbReference type="Proteomes" id="UP000030748"/>
    </source>
</evidence>
<keyword evidence="4" id="KW-0812">Transmembrane</keyword>
<feature type="domain" description="Protein kinase" evidence="16">
    <location>
        <begin position="24"/>
        <end position="299"/>
    </location>
</feature>
<dbReference type="SUPFAM" id="SSF56112">
    <property type="entry name" value="Protein kinase-like (PK-like)"/>
    <property type="match status" value="1"/>
</dbReference>
<protein>
    <recommendedName>
        <fullName evidence="16">Protein kinase domain-containing protein</fullName>
    </recommendedName>
</protein>
<keyword evidence="6" id="KW-0677">Repeat</keyword>
<dbReference type="PROSITE" id="PS50011">
    <property type="entry name" value="PROTEIN_KINASE_DOM"/>
    <property type="match status" value="1"/>
</dbReference>
<keyword evidence="5" id="KW-0732">Signal</keyword>
<dbReference type="InterPro" id="IPR011009">
    <property type="entry name" value="Kinase-like_dom_sf"/>
</dbReference>
<feature type="non-terminal residue" evidence="17">
    <location>
        <position position="1"/>
    </location>
</feature>
<evidence type="ECO:0000256" key="7">
    <source>
        <dbReference type="ARBA" id="ARBA00022741"/>
    </source>
</evidence>
<dbReference type="Gene3D" id="3.30.200.20">
    <property type="entry name" value="Phosphorylase Kinase, domain 1"/>
    <property type="match status" value="1"/>
</dbReference>
<keyword evidence="10" id="KW-1133">Transmembrane helix</keyword>
<sequence length="361" mass="40002">VDGISTVESIQFDFGKIKDSTNGFSDDNKLGEGGFGPVYMGKLENRGEIAVKRLSKDSGQGEMEFKNEVLLVAKLQHKNLVRLLGFSIQGIERLLVYEFVPNGSLDQFLFDRIKSSTLDWDTRYKVIGGIAKGILYLHEDSRLQIIHRDLKASNILLDKHMNPKISDFGMAKLIVPDETQKSTTRIVGTYGYMAPEYAISGQFSVKSDVFSFGVIILEIISGQRKIFIQNGEDSGDLLSYAWRSWREGTTANFIDPMLRASSGSQHDMIKCIHIALLCVQENAVDRPTMASVVIMMNSLSITLPMPSKPGFYVPVGSFSGASIPYEHSLQTSAGIITQRLLPQSDHSSVNKNSSTTDLYPL</sequence>
<accession>A0A022R0E8</accession>
<dbReference type="InterPro" id="IPR008271">
    <property type="entry name" value="Ser/Thr_kinase_AS"/>
</dbReference>
<dbReference type="PANTHER" id="PTHR27002">
    <property type="entry name" value="RECEPTOR-LIKE SERINE/THREONINE-PROTEIN KINASE SD1-8"/>
    <property type="match status" value="1"/>
</dbReference>
<dbReference type="FunFam" id="3.30.200.20:FF:000142">
    <property type="entry name" value="Cysteine-rich receptor-like protein kinase 10"/>
    <property type="match status" value="1"/>
</dbReference>
<comment type="catalytic activity">
    <reaction evidence="15">
        <text>L-threonyl-[protein] + ATP = O-phospho-L-threonyl-[protein] + ADP + H(+)</text>
        <dbReference type="Rhea" id="RHEA:46608"/>
        <dbReference type="Rhea" id="RHEA-COMP:11060"/>
        <dbReference type="Rhea" id="RHEA-COMP:11605"/>
        <dbReference type="ChEBI" id="CHEBI:15378"/>
        <dbReference type="ChEBI" id="CHEBI:30013"/>
        <dbReference type="ChEBI" id="CHEBI:30616"/>
        <dbReference type="ChEBI" id="CHEBI:61977"/>
        <dbReference type="ChEBI" id="CHEBI:456216"/>
    </reaction>
</comment>
<evidence type="ECO:0000256" key="13">
    <source>
        <dbReference type="ARBA" id="ARBA00023180"/>
    </source>
</evidence>
<organism evidence="17 18">
    <name type="scientific">Erythranthe guttata</name>
    <name type="common">Yellow monkey flower</name>
    <name type="synonym">Mimulus guttatus</name>
    <dbReference type="NCBI Taxonomy" id="4155"/>
    <lineage>
        <taxon>Eukaryota</taxon>
        <taxon>Viridiplantae</taxon>
        <taxon>Streptophyta</taxon>
        <taxon>Embryophyta</taxon>
        <taxon>Tracheophyta</taxon>
        <taxon>Spermatophyta</taxon>
        <taxon>Magnoliopsida</taxon>
        <taxon>eudicotyledons</taxon>
        <taxon>Gunneridae</taxon>
        <taxon>Pentapetalae</taxon>
        <taxon>asterids</taxon>
        <taxon>lamiids</taxon>
        <taxon>Lamiales</taxon>
        <taxon>Phrymaceae</taxon>
        <taxon>Erythranthe</taxon>
    </lineage>
</organism>
<dbReference type="AlphaFoldDB" id="A0A022R0E8"/>
<evidence type="ECO:0000256" key="11">
    <source>
        <dbReference type="ARBA" id="ARBA00023136"/>
    </source>
</evidence>
<dbReference type="FunFam" id="1.10.510.10:FF:000129">
    <property type="entry name" value="cysteine-rich receptor-like protein kinase 10"/>
    <property type="match status" value="1"/>
</dbReference>
<keyword evidence="11" id="KW-0472">Membrane</keyword>
<reference evidence="17 18" key="1">
    <citation type="journal article" date="2013" name="Proc. Natl. Acad. Sci. U.S.A.">
        <title>Fine-scale variation in meiotic recombination in Mimulus inferred from population shotgun sequencing.</title>
        <authorList>
            <person name="Hellsten U."/>
            <person name="Wright K.M."/>
            <person name="Jenkins J."/>
            <person name="Shu S."/>
            <person name="Yuan Y."/>
            <person name="Wessler S.R."/>
            <person name="Schmutz J."/>
            <person name="Willis J.H."/>
            <person name="Rokhsar D.S."/>
        </authorList>
    </citation>
    <scope>NUCLEOTIDE SEQUENCE [LARGE SCALE GENOMIC DNA]</scope>
    <source>
        <strain evidence="18">cv. DUN x IM62</strain>
    </source>
</reference>
<dbReference type="GO" id="GO:0006950">
    <property type="term" value="P:response to stress"/>
    <property type="evidence" value="ECO:0007669"/>
    <property type="project" value="UniProtKB-ARBA"/>
</dbReference>
<dbReference type="GO" id="GO:0005524">
    <property type="term" value="F:ATP binding"/>
    <property type="evidence" value="ECO:0007669"/>
    <property type="project" value="UniProtKB-KW"/>
</dbReference>